<comment type="caution">
    <text evidence="1">The sequence shown here is derived from an EMBL/GenBank/DDBJ whole genome shotgun (WGS) entry which is preliminary data.</text>
</comment>
<name>A0ABX0XW04_9ACTN</name>
<sequence length="219" mass="23548">MTDTPTVAVRGEAFLEVEPELAEVTVTVGARGSDREETLRRLAERAETLRGLLDGYAEAIERRETSRVHVYPELKRSGERVRAYTGSVSTAVTFSDFTRLGDVVLALADAEQTTVYGPAWSLRPDSAAYAEARRAAIDDALGRAREYAGALGARLVRLIELTDSGLAGQRGPRPMAMAARVDAFGGAPAPPQLDLDPQRQTVHAAVEARFAISEPTVLG</sequence>
<accession>A0ABX0XW04</accession>
<gene>
    <name evidence="1" type="ORF">HC031_07415</name>
</gene>
<dbReference type="Gene3D" id="3.30.70.2970">
    <property type="entry name" value="Protein of unknown function (DUF541), domain 2"/>
    <property type="match status" value="1"/>
</dbReference>
<dbReference type="RefSeq" id="WP_167924400.1">
    <property type="nucleotide sequence ID" value="NZ_JAATVY010000003.1"/>
</dbReference>
<dbReference type="Gene3D" id="3.30.110.170">
    <property type="entry name" value="Protein of unknown function (DUF541), domain 1"/>
    <property type="match status" value="1"/>
</dbReference>
<keyword evidence="2" id="KW-1185">Reference proteome</keyword>
<dbReference type="InterPro" id="IPR007497">
    <property type="entry name" value="SIMPL/DUF541"/>
</dbReference>
<dbReference type="Proteomes" id="UP000722989">
    <property type="component" value="Unassembled WGS sequence"/>
</dbReference>
<dbReference type="EMBL" id="JAATVY010000003">
    <property type="protein sequence ID" value="NJC69550.1"/>
    <property type="molecule type" value="Genomic_DNA"/>
</dbReference>
<reference evidence="1 2" key="1">
    <citation type="submission" date="2020-03" db="EMBL/GenBank/DDBJ databases">
        <title>WGS of the type strain of Planosporangium spp.</title>
        <authorList>
            <person name="Thawai C."/>
        </authorList>
    </citation>
    <scope>NUCLEOTIDE SEQUENCE [LARGE SCALE GENOMIC DNA]</scope>
    <source>
        <strain evidence="1 2">TBRC 5610</strain>
    </source>
</reference>
<protein>
    <submittedName>
        <fullName evidence="1">SIMPL domain-containing protein</fullName>
    </submittedName>
</protein>
<organism evidence="1 2">
    <name type="scientific">Planosporangium thailandense</name>
    <dbReference type="NCBI Taxonomy" id="765197"/>
    <lineage>
        <taxon>Bacteria</taxon>
        <taxon>Bacillati</taxon>
        <taxon>Actinomycetota</taxon>
        <taxon>Actinomycetes</taxon>
        <taxon>Micromonosporales</taxon>
        <taxon>Micromonosporaceae</taxon>
        <taxon>Planosporangium</taxon>
    </lineage>
</organism>
<dbReference type="InterPro" id="IPR052022">
    <property type="entry name" value="26kDa_periplasmic_antigen"/>
</dbReference>
<dbReference type="Pfam" id="PF04402">
    <property type="entry name" value="SIMPL"/>
    <property type="match status" value="1"/>
</dbReference>
<dbReference type="PANTHER" id="PTHR34387">
    <property type="entry name" value="SLR1258 PROTEIN"/>
    <property type="match status" value="1"/>
</dbReference>
<evidence type="ECO:0000313" key="1">
    <source>
        <dbReference type="EMBL" id="NJC69550.1"/>
    </source>
</evidence>
<evidence type="ECO:0000313" key="2">
    <source>
        <dbReference type="Proteomes" id="UP000722989"/>
    </source>
</evidence>
<proteinExistence type="predicted"/>
<dbReference type="PANTHER" id="PTHR34387:SF1">
    <property type="entry name" value="PERIPLASMIC IMMUNOGENIC PROTEIN"/>
    <property type="match status" value="1"/>
</dbReference>